<dbReference type="GO" id="GO:0003725">
    <property type="term" value="F:double-stranded RNA binding"/>
    <property type="evidence" value="ECO:0007669"/>
    <property type="project" value="TreeGrafter"/>
</dbReference>
<gene>
    <name evidence="4" type="ORF">BDFB_008585</name>
</gene>
<dbReference type="InterPro" id="IPR014720">
    <property type="entry name" value="dsRBD_dom"/>
</dbReference>
<dbReference type="Pfam" id="PF00035">
    <property type="entry name" value="dsrm"/>
    <property type="match status" value="1"/>
</dbReference>
<dbReference type="FunFam" id="3.30.160.590:FF:000001">
    <property type="entry name" value="microprocessor complex subunit DGCR8"/>
    <property type="match status" value="1"/>
</dbReference>
<dbReference type="EMBL" id="QDEB01038548">
    <property type="protein sequence ID" value="RZC38964.1"/>
    <property type="molecule type" value="Genomic_DNA"/>
</dbReference>
<dbReference type="OrthoDB" id="112668at2759"/>
<dbReference type="Proteomes" id="UP000292052">
    <property type="component" value="Unassembled WGS sequence"/>
</dbReference>
<dbReference type="Gene3D" id="3.30.160.590">
    <property type="match status" value="1"/>
</dbReference>
<dbReference type="InterPro" id="IPR040375">
    <property type="entry name" value="DGCR8"/>
</dbReference>
<dbReference type="CDD" id="cd19867">
    <property type="entry name" value="DSRM_DGCR8_rpt1"/>
    <property type="match status" value="1"/>
</dbReference>
<feature type="domain" description="DRBM" evidence="3">
    <location>
        <begin position="309"/>
        <end position="376"/>
    </location>
</feature>
<dbReference type="SUPFAM" id="SSF54768">
    <property type="entry name" value="dsRNA-binding domain-like"/>
    <property type="match status" value="1"/>
</dbReference>
<dbReference type="FunFam" id="3.30.160.20:FF:000051">
    <property type="entry name" value="Microprocessor complex subunit DGCR8"/>
    <property type="match status" value="1"/>
</dbReference>
<protein>
    <submittedName>
        <fullName evidence="4">Microprocessor complex subunit DGCR8</fullName>
    </submittedName>
</protein>
<dbReference type="PROSITE" id="PS50137">
    <property type="entry name" value="DS_RBD"/>
    <property type="match status" value="1"/>
</dbReference>
<accession>A0A482W1P2</accession>
<dbReference type="GO" id="GO:0070878">
    <property type="term" value="F:primary miRNA binding"/>
    <property type="evidence" value="ECO:0007669"/>
    <property type="project" value="TreeGrafter"/>
</dbReference>
<organism evidence="4 5">
    <name type="scientific">Asbolus verrucosus</name>
    <name type="common">Desert ironclad beetle</name>
    <dbReference type="NCBI Taxonomy" id="1661398"/>
    <lineage>
        <taxon>Eukaryota</taxon>
        <taxon>Metazoa</taxon>
        <taxon>Ecdysozoa</taxon>
        <taxon>Arthropoda</taxon>
        <taxon>Hexapoda</taxon>
        <taxon>Insecta</taxon>
        <taxon>Pterygota</taxon>
        <taxon>Neoptera</taxon>
        <taxon>Endopterygota</taxon>
        <taxon>Coleoptera</taxon>
        <taxon>Polyphaga</taxon>
        <taxon>Cucujiformia</taxon>
        <taxon>Tenebrionidae</taxon>
        <taxon>Pimeliinae</taxon>
        <taxon>Asbolus</taxon>
    </lineage>
</organism>
<dbReference type="FunFam" id="2.20.70.10:FF:000018">
    <property type="entry name" value="DGCR8 microprocessor complex subunit"/>
    <property type="match status" value="1"/>
</dbReference>
<evidence type="ECO:0000256" key="2">
    <source>
        <dbReference type="SAM" id="MobiDB-lite"/>
    </source>
</evidence>
<dbReference type="Gene3D" id="2.20.70.10">
    <property type="match status" value="1"/>
</dbReference>
<comment type="caution">
    <text evidence="4">The sequence shown here is derived from an EMBL/GenBank/DDBJ whole genome shotgun (WGS) entry which is preliminary data.</text>
</comment>
<dbReference type="GO" id="GO:0020037">
    <property type="term" value="F:heme binding"/>
    <property type="evidence" value="ECO:0007669"/>
    <property type="project" value="InterPro"/>
</dbReference>
<dbReference type="AlphaFoldDB" id="A0A482W1P2"/>
<dbReference type="STRING" id="1661398.A0A482W1P2"/>
<dbReference type="FunFam" id="3.30.160.20:FF:000021">
    <property type="entry name" value="Microprocessor complex subunit DGCR8"/>
    <property type="match status" value="1"/>
</dbReference>
<dbReference type="GO" id="GO:0070877">
    <property type="term" value="C:microprocessor complex"/>
    <property type="evidence" value="ECO:0007669"/>
    <property type="project" value="InterPro"/>
</dbReference>
<dbReference type="GO" id="GO:0031053">
    <property type="term" value="P:primary miRNA processing"/>
    <property type="evidence" value="ECO:0007669"/>
    <property type="project" value="InterPro"/>
</dbReference>
<feature type="region of interest" description="Disordered" evidence="2">
    <location>
        <begin position="29"/>
        <end position="52"/>
    </location>
</feature>
<dbReference type="GO" id="GO:0042802">
    <property type="term" value="F:identical protein binding"/>
    <property type="evidence" value="ECO:0007669"/>
    <property type="project" value="InterPro"/>
</dbReference>
<proteinExistence type="predicted"/>
<evidence type="ECO:0000256" key="1">
    <source>
        <dbReference type="PROSITE-ProRule" id="PRU00266"/>
    </source>
</evidence>
<keyword evidence="1" id="KW-0694">RNA-binding</keyword>
<dbReference type="PANTHER" id="PTHR13482">
    <property type="entry name" value="MICRORNA PROCESSOR COMPLEX SUBUNIT DGCR8"/>
    <property type="match status" value="1"/>
</dbReference>
<dbReference type="CDD" id="cd19868">
    <property type="entry name" value="DSRM_DGCR8_rpt2"/>
    <property type="match status" value="1"/>
</dbReference>
<evidence type="ECO:0000313" key="5">
    <source>
        <dbReference type="Proteomes" id="UP000292052"/>
    </source>
</evidence>
<reference evidence="4 5" key="1">
    <citation type="submission" date="2017-03" db="EMBL/GenBank/DDBJ databases">
        <title>Genome of the blue death feigning beetle - Asbolus verrucosus.</title>
        <authorList>
            <person name="Rider S.D."/>
        </authorList>
    </citation>
    <scope>NUCLEOTIDE SEQUENCE [LARGE SCALE GENOMIC DNA]</scope>
    <source>
        <strain evidence="4">Butters</strain>
        <tissue evidence="4">Head and leg muscle</tissue>
    </source>
</reference>
<dbReference type="SMART" id="SM00358">
    <property type="entry name" value="DSRM"/>
    <property type="match status" value="2"/>
</dbReference>
<evidence type="ECO:0000313" key="4">
    <source>
        <dbReference type="EMBL" id="RZC38964.1"/>
    </source>
</evidence>
<keyword evidence="5" id="KW-1185">Reference proteome</keyword>
<dbReference type="PANTHER" id="PTHR13482:SF3">
    <property type="entry name" value="MICROPROCESSOR COMPLEX SUBUNIT DGCR8"/>
    <property type="match status" value="1"/>
</dbReference>
<dbReference type="Gene3D" id="3.30.160.20">
    <property type="match status" value="2"/>
</dbReference>
<evidence type="ECO:0000259" key="3">
    <source>
        <dbReference type="PROSITE" id="PS50137"/>
    </source>
</evidence>
<name>A0A482W1P2_ASBVE</name>
<sequence length="582" mass="65895">MENFNTDLVFDSVEQKPDVHALSNMKMNGDNCDNSNSQEPHEDFNQSACPYSSQNGTVEDVRKFHILDETEDSDSEKSLSYDSDIPDEEIDKMLEDALAKKKRKATDAGLDDGFEKQPFEEKDKVVLIEKVQNHFDVLPEGWIQVTHNSGMPLYLHKNSRVCTLAKPYFLGPGSVRKHEIPLSAIPCLSYRRALESEKEKANETTNQELPNARIETVKENIESQNLKPEDVRSYAENLFLFKTIKVMRFKSWSERRQFTKKRKHEKQLQRPNLPAGTKLITFPIQNSETSESTNSGTKKEWIMNPNGKSYVCILHEYVQHALKKQPTYKFTELENAATPYAATVSINDMQYGIGYGTSKKQAKSEAARATLEILIPEMKSKITTDAKTGSSASKDQDQDLSFFDEIRIEDPRVAEFCAKTTEPSPHDILLTCLQRNFGLNDLQISYQGNALKSKKNQFTMTVGKHTATVVCKNKRDGKQRASQAILQALHPHITSWGSLLRLYGNGSVKSFKEKKLEEQEITLLQSKAAINSPNFAILDKLKLELSKLRDKRKAIKPIGVLIPTESDNLPKLSSSNLKNVDL</sequence>